<dbReference type="Gene3D" id="1.25.40.10">
    <property type="entry name" value="Tetratricopeptide repeat domain"/>
    <property type="match status" value="2"/>
</dbReference>
<proteinExistence type="predicted"/>
<dbReference type="InterPro" id="IPR013105">
    <property type="entry name" value="TPR_2"/>
</dbReference>
<keyword evidence="1" id="KW-0677">Repeat</keyword>
<evidence type="ECO:0000256" key="2">
    <source>
        <dbReference type="ARBA" id="ARBA00022803"/>
    </source>
</evidence>
<comment type="caution">
    <text evidence="4">The sequence shown here is derived from an EMBL/GenBank/DDBJ whole genome shotgun (WGS) entry which is preliminary data.</text>
</comment>
<evidence type="ECO:0000313" key="4">
    <source>
        <dbReference type="EMBL" id="MBB6453583.1"/>
    </source>
</evidence>
<keyword evidence="2 3" id="KW-0802">TPR repeat</keyword>
<dbReference type="AlphaFoldDB" id="A0A841Q5E9"/>
<keyword evidence="5" id="KW-1185">Reference proteome</keyword>
<dbReference type="Proteomes" id="UP000581688">
    <property type="component" value="Unassembled WGS sequence"/>
</dbReference>
<dbReference type="PROSITE" id="PS50005">
    <property type="entry name" value="TPR"/>
    <property type="match status" value="1"/>
</dbReference>
<reference evidence="4 5" key="1">
    <citation type="submission" date="2020-08" db="EMBL/GenBank/DDBJ databases">
        <title>Genomic Encyclopedia of Type Strains, Phase IV (KMG-IV): sequencing the most valuable type-strain genomes for metagenomic binning, comparative biology and taxonomic classification.</title>
        <authorList>
            <person name="Goeker M."/>
        </authorList>
    </citation>
    <scope>NUCLEOTIDE SEQUENCE [LARGE SCALE GENOMIC DNA]</scope>
    <source>
        <strain evidence="4 5">DSM 19612</strain>
    </source>
</reference>
<dbReference type="SMART" id="SM00028">
    <property type="entry name" value="TPR"/>
    <property type="match status" value="3"/>
</dbReference>
<sequence>MYNPNDKNDEHLKVIPFLVEGDFYFSIAVKAFQKRDFNKAIKWFKRAMELNPKNPLYPCQLSVLYTEIRSYHKANQLLTKVLADFGEEYADCYYLIANNYAHLGLFQDAQKNIEMYLKKEPQGEFAEEAAQLLEMLELYNDEEEEDYEDDDWLFDEEDELLIYQETVFYHLENHEWEEALPILEEMIDLYPEYKVAKHDYAWALFFAGNREAAVELELEWQENDQNSTHSIVNLAIFYHLMGKEELSIGYIETLKNVYPIHEQQRLKIAIALAYTGHYDLAYERFQYLSKGNLRDHVSYFKWYSKSAYQLGLGKLADQLWQEGCRRHPFLQKIGKIENVK</sequence>
<organism evidence="4 5">
    <name type="scientific">Salirhabdus euzebyi</name>
    <dbReference type="NCBI Taxonomy" id="394506"/>
    <lineage>
        <taxon>Bacteria</taxon>
        <taxon>Bacillati</taxon>
        <taxon>Bacillota</taxon>
        <taxon>Bacilli</taxon>
        <taxon>Bacillales</taxon>
        <taxon>Bacillaceae</taxon>
        <taxon>Salirhabdus</taxon>
    </lineage>
</organism>
<dbReference type="RefSeq" id="WP_174496065.1">
    <property type="nucleotide sequence ID" value="NZ_CADDWK010000006.1"/>
</dbReference>
<dbReference type="Pfam" id="PF14559">
    <property type="entry name" value="TPR_19"/>
    <property type="match status" value="1"/>
</dbReference>
<protein>
    <submittedName>
        <fullName evidence="4">Tetratricopeptide (TPR) repeat protein</fullName>
    </submittedName>
</protein>
<gene>
    <name evidence="4" type="ORF">HNQ94_002032</name>
</gene>
<dbReference type="Pfam" id="PF07719">
    <property type="entry name" value="TPR_2"/>
    <property type="match status" value="1"/>
</dbReference>
<evidence type="ECO:0000256" key="3">
    <source>
        <dbReference type="PROSITE-ProRule" id="PRU00339"/>
    </source>
</evidence>
<evidence type="ECO:0000256" key="1">
    <source>
        <dbReference type="ARBA" id="ARBA00022737"/>
    </source>
</evidence>
<evidence type="ECO:0000313" key="5">
    <source>
        <dbReference type="Proteomes" id="UP000581688"/>
    </source>
</evidence>
<dbReference type="EMBL" id="JACHGH010000005">
    <property type="protein sequence ID" value="MBB6453583.1"/>
    <property type="molecule type" value="Genomic_DNA"/>
</dbReference>
<name>A0A841Q5E9_9BACI</name>
<dbReference type="SUPFAM" id="SSF48452">
    <property type="entry name" value="TPR-like"/>
    <property type="match status" value="2"/>
</dbReference>
<accession>A0A841Q5E9</accession>
<dbReference type="InterPro" id="IPR019734">
    <property type="entry name" value="TPR_rpt"/>
</dbReference>
<dbReference type="InterPro" id="IPR011990">
    <property type="entry name" value="TPR-like_helical_dom_sf"/>
</dbReference>
<feature type="repeat" description="TPR" evidence="3">
    <location>
        <begin position="21"/>
        <end position="54"/>
    </location>
</feature>